<dbReference type="RefSeq" id="WP_149284146.1">
    <property type="nucleotide sequence ID" value="NZ_CP038437.2"/>
</dbReference>
<accession>A0A5C1NBQ7</accession>
<dbReference type="KEGG" id="hbh:E4T21_05920"/>
<dbReference type="Pfam" id="PF06213">
    <property type="entry name" value="CobT"/>
    <property type="match status" value="1"/>
</dbReference>
<sequence length="575" mass="65924">MNESSALDQPPGQRRRQQYLEELEAATLRALSADRSWHYRSRLLHQGTSRVALRAPHLRLDIHSLDAPDYRAVSDAMAMRQRHSDAQLHEELRPEGPEARLIYDLLEQLRVEALATAESPGMSHNLRQRFQRWSLAFHHAQLTETALGLLLFCLIQICWSRLMAQPVIGEIEDLIEATRASIVPALGHALAGLRRERHHQKAFQKHARAIADWIDHQLSGFDAQDERDQEEQDPRRRLALLLDGEDDIDEPVALAPSGHSRLFEHHRRRYRAFTLAYDRELEAETLVRPVLLEEYRQRLDRRISDQRINVRRLARFFRNTLTQPDRDGWQHGEESGVIDGRRLAQVVASPMERRLFQRERYHPQGDAQVSFLIDCSGSMKAHGEAIAVLVELMTRALDMAGIATEVLGFTTTTWNGGRAHKDWLKARRPEAPGRLNEVRHLVFKHAAQPWRRARRAFGALLKADLYKEGIDGEAVEWACQRLLSADVKRRLLVVLSDGSPSDSATHLANDRHYLDNHLQAVVEHYDRPGQVEISGLGVGLDLSPYYRQHRIIDLAQTLDNALAEEIALLLVKQHR</sequence>
<dbReference type="InterPro" id="IPR025861">
    <property type="entry name" value="CobT_VWA_dom"/>
</dbReference>
<gene>
    <name evidence="2" type="ORF">E4T21_05920</name>
</gene>
<protein>
    <submittedName>
        <fullName evidence="2">Cobalamin biosynthesis protein CobT</fullName>
    </submittedName>
</protein>
<dbReference type="OrthoDB" id="6395027at2"/>
<dbReference type="AlphaFoldDB" id="A0A5C1NBQ7"/>
<dbReference type="PIRSF" id="PIRSF031715">
    <property type="entry name" value="Cob_chel_CobT"/>
    <property type="match status" value="1"/>
</dbReference>
<dbReference type="Pfam" id="PF11775">
    <property type="entry name" value="CobT_C"/>
    <property type="match status" value="1"/>
</dbReference>
<evidence type="ECO:0000313" key="3">
    <source>
        <dbReference type="Proteomes" id="UP000324285"/>
    </source>
</evidence>
<dbReference type="PANTHER" id="PTHR41248">
    <property type="entry name" value="NORD PROTEIN"/>
    <property type="match status" value="1"/>
</dbReference>
<dbReference type="EMBL" id="CP038437">
    <property type="protein sequence ID" value="QEM81132.1"/>
    <property type="molecule type" value="Genomic_DNA"/>
</dbReference>
<dbReference type="PANTHER" id="PTHR41248:SF1">
    <property type="entry name" value="NORD PROTEIN"/>
    <property type="match status" value="1"/>
</dbReference>
<feature type="domain" description="Cobalamin biosynthesis protein CobT VWA" evidence="1">
    <location>
        <begin position="356"/>
        <end position="570"/>
    </location>
</feature>
<reference evidence="2" key="1">
    <citation type="submission" date="2021-02" db="EMBL/GenBank/DDBJ databases">
        <title>Strain Y2R2, a novel species of the genus Halomonas.</title>
        <authorList>
            <person name="Huang H."/>
        </authorList>
    </citation>
    <scope>NUCLEOTIDE SEQUENCE</scope>
    <source>
        <strain evidence="2">Y2R2</strain>
    </source>
</reference>
<dbReference type="InterPro" id="IPR036465">
    <property type="entry name" value="vWFA_dom_sf"/>
</dbReference>
<evidence type="ECO:0000259" key="1">
    <source>
        <dbReference type="Pfam" id="PF11775"/>
    </source>
</evidence>
<dbReference type="InterPro" id="IPR051928">
    <property type="entry name" value="NorD/CobT"/>
</dbReference>
<name>A0A5C1NBQ7_9GAMM</name>
<dbReference type="InterPro" id="IPR006538">
    <property type="entry name" value="CobT"/>
</dbReference>
<dbReference type="GO" id="GO:0009236">
    <property type="term" value="P:cobalamin biosynthetic process"/>
    <property type="evidence" value="ECO:0007669"/>
    <property type="project" value="InterPro"/>
</dbReference>
<organism evidence="2 3">
    <name type="scientific">Halomonas binhaiensis</name>
    <dbReference type="NCBI Taxonomy" id="2562282"/>
    <lineage>
        <taxon>Bacteria</taxon>
        <taxon>Pseudomonadati</taxon>
        <taxon>Pseudomonadota</taxon>
        <taxon>Gammaproteobacteria</taxon>
        <taxon>Oceanospirillales</taxon>
        <taxon>Halomonadaceae</taxon>
        <taxon>Halomonas</taxon>
    </lineage>
</organism>
<evidence type="ECO:0000313" key="2">
    <source>
        <dbReference type="EMBL" id="QEM81132.1"/>
    </source>
</evidence>
<keyword evidence="3" id="KW-1185">Reference proteome</keyword>
<dbReference type="SUPFAM" id="SSF53300">
    <property type="entry name" value="vWA-like"/>
    <property type="match status" value="1"/>
</dbReference>
<dbReference type="Proteomes" id="UP000324285">
    <property type="component" value="Chromosome"/>
</dbReference>
<proteinExistence type="predicted"/>